<dbReference type="AlphaFoldDB" id="A0AAV7CY79"/>
<proteinExistence type="predicted"/>
<dbReference type="EMBL" id="WNYA01000002">
    <property type="protein sequence ID" value="KAG8588962.1"/>
    <property type="molecule type" value="Genomic_DNA"/>
</dbReference>
<name>A0AAV7CY79_ENGPU</name>
<keyword evidence="2" id="KW-1185">Reference proteome</keyword>
<evidence type="ECO:0000313" key="1">
    <source>
        <dbReference type="EMBL" id="KAG8588962.1"/>
    </source>
</evidence>
<dbReference type="Proteomes" id="UP000824782">
    <property type="component" value="Unassembled WGS sequence"/>
</dbReference>
<protein>
    <submittedName>
        <fullName evidence="1">Uncharacterized protein</fullName>
    </submittedName>
</protein>
<sequence>MDLNTAGRRRRRWGHRAGTTTDVHRSFHLYSLKSNFSTEKNSLALVTKMKENKKIFIETTLLVKLYAS</sequence>
<organism evidence="1 2">
    <name type="scientific">Engystomops pustulosus</name>
    <name type="common">Tungara frog</name>
    <name type="synonym">Physalaemus pustulosus</name>
    <dbReference type="NCBI Taxonomy" id="76066"/>
    <lineage>
        <taxon>Eukaryota</taxon>
        <taxon>Metazoa</taxon>
        <taxon>Chordata</taxon>
        <taxon>Craniata</taxon>
        <taxon>Vertebrata</taxon>
        <taxon>Euteleostomi</taxon>
        <taxon>Amphibia</taxon>
        <taxon>Batrachia</taxon>
        <taxon>Anura</taxon>
        <taxon>Neobatrachia</taxon>
        <taxon>Hyloidea</taxon>
        <taxon>Leptodactylidae</taxon>
        <taxon>Leiuperinae</taxon>
        <taxon>Engystomops</taxon>
    </lineage>
</organism>
<reference evidence="1" key="1">
    <citation type="thesis" date="2020" institute="ProQuest LLC" country="789 East Eisenhower Parkway, Ann Arbor, MI, USA">
        <title>Comparative Genomics and Chromosome Evolution.</title>
        <authorList>
            <person name="Mudd A.B."/>
        </authorList>
    </citation>
    <scope>NUCLEOTIDE SEQUENCE</scope>
    <source>
        <strain evidence="1">237g6f4</strain>
        <tissue evidence="1">Blood</tissue>
    </source>
</reference>
<comment type="caution">
    <text evidence="1">The sequence shown here is derived from an EMBL/GenBank/DDBJ whole genome shotgun (WGS) entry which is preliminary data.</text>
</comment>
<gene>
    <name evidence="1" type="ORF">GDO81_006180</name>
</gene>
<evidence type="ECO:0000313" key="2">
    <source>
        <dbReference type="Proteomes" id="UP000824782"/>
    </source>
</evidence>
<accession>A0AAV7CY79</accession>